<dbReference type="Proteomes" id="UP000185183">
    <property type="component" value="Unassembled WGS sequence"/>
</dbReference>
<evidence type="ECO:0000313" key="1">
    <source>
        <dbReference type="EMBL" id="SHY16963.1"/>
    </source>
</evidence>
<proteinExistence type="predicted"/>
<dbReference type="RefSeq" id="WP_074358191.1">
    <property type="nucleotide sequence ID" value="NZ_FSCP01000001.1"/>
</dbReference>
<accession>A0A9Q7SJM3</accession>
<dbReference type="EMBL" id="FSFA01000011">
    <property type="protein sequence ID" value="SHY16963.1"/>
    <property type="molecule type" value="Genomic_DNA"/>
</dbReference>
<evidence type="ECO:0000313" key="2">
    <source>
        <dbReference type="Proteomes" id="UP000185183"/>
    </source>
</evidence>
<gene>
    <name evidence="1" type="ORF">SAMEA2275694_05152</name>
</gene>
<name>A0A9Q7SJM3_9MYCO</name>
<reference evidence="1 2" key="1">
    <citation type="submission" date="2016-11" db="EMBL/GenBank/DDBJ databases">
        <authorList>
            <consortium name="Pathogen Informatics"/>
        </authorList>
    </citation>
    <scope>NUCLEOTIDE SEQUENCE [LARGE SCALE GENOMIC DNA]</scope>
    <source>
        <strain evidence="1 2">968</strain>
    </source>
</reference>
<organism evidence="1 2">
    <name type="scientific">Mycobacteroides abscessus subsp. bolletii</name>
    <dbReference type="NCBI Taxonomy" id="319705"/>
    <lineage>
        <taxon>Bacteria</taxon>
        <taxon>Bacillati</taxon>
        <taxon>Actinomycetota</taxon>
        <taxon>Actinomycetes</taxon>
        <taxon>Mycobacteriales</taxon>
        <taxon>Mycobacteriaceae</taxon>
        <taxon>Mycobacteroides</taxon>
        <taxon>Mycobacteroides abscessus</taxon>
    </lineage>
</organism>
<sequence>MLSAERHFEIAHRLDDIYIIAHAEIPAADDIETGRHAPLVFANTRRRARHFIRGDTFTSLTGVVGVLTPIEWEVVETTPREQLLAHRRGRFQVVSKWLQGATITIVLNVYEGESAVSADLFVLIDETLLTGGLQHSFMLAIEHEIDSVINIAKRRFTVLRDVVVDEKYPPQGPSR</sequence>
<protein>
    <submittedName>
        <fullName evidence="1">Uncharacterized protein</fullName>
    </submittedName>
</protein>
<dbReference type="AlphaFoldDB" id="A0A9Q7SJM3"/>
<comment type="caution">
    <text evidence="1">The sequence shown here is derived from an EMBL/GenBank/DDBJ whole genome shotgun (WGS) entry which is preliminary data.</text>
</comment>